<protein>
    <submittedName>
        <fullName evidence="1">Unnamed protein product</fullName>
    </submittedName>
</protein>
<organism evidence="1 2">
    <name type="scientific">Phytophthora lilii</name>
    <dbReference type="NCBI Taxonomy" id="2077276"/>
    <lineage>
        <taxon>Eukaryota</taxon>
        <taxon>Sar</taxon>
        <taxon>Stramenopiles</taxon>
        <taxon>Oomycota</taxon>
        <taxon>Peronosporomycetes</taxon>
        <taxon>Peronosporales</taxon>
        <taxon>Peronosporaceae</taxon>
        <taxon>Phytophthora</taxon>
    </lineage>
</organism>
<dbReference type="Proteomes" id="UP001165083">
    <property type="component" value="Unassembled WGS sequence"/>
</dbReference>
<dbReference type="EMBL" id="BSXW01001140">
    <property type="protein sequence ID" value="GMF34030.1"/>
    <property type="molecule type" value="Genomic_DNA"/>
</dbReference>
<dbReference type="AlphaFoldDB" id="A0A9W6X933"/>
<sequence length="138" mass="15764">MTETHVDNESLGRVFTAQSSVVSNSKRLLRSESEKAVPTNDVEGDEERAISVISVSGTAQSIRKFKLEIQACTSKAFNKTFTEYMNEGKTPAAVKKEFDELGAYMSWALRSRNKKYANRGWKETTRIRRFYAKKLEIR</sequence>
<reference evidence="1" key="1">
    <citation type="submission" date="2023-04" db="EMBL/GenBank/DDBJ databases">
        <title>Phytophthora lilii NBRC 32176.</title>
        <authorList>
            <person name="Ichikawa N."/>
            <person name="Sato H."/>
            <person name="Tonouchi N."/>
        </authorList>
    </citation>
    <scope>NUCLEOTIDE SEQUENCE</scope>
    <source>
        <strain evidence="1">NBRC 32176</strain>
    </source>
</reference>
<name>A0A9W6X933_9STRA</name>
<proteinExistence type="predicted"/>
<gene>
    <name evidence="1" type="ORF">Plil01_001449600</name>
</gene>
<evidence type="ECO:0000313" key="1">
    <source>
        <dbReference type="EMBL" id="GMF34030.1"/>
    </source>
</evidence>
<accession>A0A9W6X933</accession>
<evidence type="ECO:0000313" key="2">
    <source>
        <dbReference type="Proteomes" id="UP001165083"/>
    </source>
</evidence>
<comment type="caution">
    <text evidence="1">The sequence shown here is derived from an EMBL/GenBank/DDBJ whole genome shotgun (WGS) entry which is preliminary data.</text>
</comment>
<keyword evidence="2" id="KW-1185">Reference proteome</keyword>